<evidence type="ECO:0000313" key="2">
    <source>
        <dbReference type="Proteomes" id="UP001187192"/>
    </source>
</evidence>
<dbReference type="Proteomes" id="UP001187192">
    <property type="component" value="Unassembled WGS sequence"/>
</dbReference>
<gene>
    <name evidence="1" type="ORF">TIFTF001_015680</name>
</gene>
<dbReference type="EMBL" id="BTGU01000023">
    <property type="protein sequence ID" value="GMN46489.1"/>
    <property type="molecule type" value="Genomic_DNA"/>
</dbReference>
<organism evidence="1 2">
    <name type="scientific">Ficus carica</name>
    <name type="common">Common fig</name>
    <dbReference type="NCBI Taxonomy" id="3494"/>
    <lineage>
        <taxon>Eukaryota</taxon>
        <taxon>Viridiplantae</taxon>
        <taxon>Streptophyta</taxon>
        <taxon>Embryophyta</taxon>
        <taxon>Tracheophyta</taxon>
        <taxon>Spermatophyta</taxon>
        <taxon>Magnoliopsida</taxon>
        <taxon>eudicotyledons</taxon>
        <taxon>Gunneridae</taxon>
        <taxon>Pentapetalae</taxon>
        <taxon>rosids</taxon>
        <taxon>fabids</taxon>
        <taxon>Rosales</taxon>
        <taxon>Moraceae</taxon>
        <taxon>Ficeae</taxon>
        <taxon>Ficus</taxon>
    </lineage>
</organism>
<evidence type="ECO:0000313" key="1">
    <source>
        <dbReference type="EMBL" id="GMN46489.1"/>
    </source>
</evidence>
<name>A0AA88A634_FICCA</name>
<reference evidence="1" key="1">
    <citation type="submission" date="2023-07" db="EMBL/GenBank/DDBJ databases">
        <title>draft genome sequence of fig (Ficus carica).</title>
        <authorList>
            <person name="Takahashi T."/>
            <person name="Nishimura K."/>
        </authorList>
    </citation>
    <scope>NUCLEOTIDE SEQUENCE</scope>
</reference>
<keyword evidence="2" id="KW-1185">Reference proteome</keyword>
<sequence>MGKVNLPESSGDLTISLVMSLQLRQTPAQATTLFRGGQAASDDSILMSTSLSSSCGMLAQQLWLIPSATADLDAS</sequence>
<protein>
    <submittedName>
        <fullName evidence="1">Uncharacterized protein</fullName>
    </submittedName>
</protein>
<comment type="caution">
    <text evidence="1">The sequence shown here is derived from an EMBL/GenBank/DDBJ whole genome shotgun (WGS) entry which is preliminary data.</text>
</comment>
<proteinExistence type="predicted"/>
<dbReference type="AlphaFoldDB" id="A0AA88A634"/>
<accession>A0AA88A634</accession>